<sequence>MARLRNSVLANYAGQAWVGLMGIVFVPAYLRELGAERFGLVAFMLSLQAISLLLDMGAGVFLGRELAQRNHDPQRRGSIRQLVRSFEWLMWPMALTIFVALYAGSTAIASDWLEPTQLGPAQTTSAIQLMGLVVALLWPTSFYAASLSGLEQQPRLNVLVAVFATLRFAGVLPVLYWTDTGLAGFLWWHAIVAAAQTLCSAALLWRLLPPAAGPVRMNWHELLDARRFAFGVFGVTALGLLLGQMDRFTLSALRPLAEFGQYAVAITISAGLGRLVQPMFNAIYPRLSRFAAEGDQAGISDLYHLASQIVAVVVAAIAAIICVHAQSVLLLWTGDAALAAVAALPLSLLFAGAAMNGLLNIPFALQLAHGWTGLAATGNLIAVVVGAPLYVVAINRFGMVGAAGVSLAINFAWLALGLPLMHRRLLRGELTGWYLRSVMPPLLAAMAVSLLARLLWPAVERNWAGASWLAAVAMLSLLAAAIATPGPRALLHRHVWQRITRR</sequence>
<feature type="transmembrane region" description="Helical" evidence="6">
    <location>
        <begin position="184"/>
        <end position="205"/>
    </location>
</feature>
<reference evidence="7 8" key="1">
    <citation type="submission" date="2018-11" db="EMBL/GenBank/DDBJ databases">
        <title>Lysobacter cryohumiis sp. nov., isolated from soil in the Tianshan Mountains, Xinjiang, China.</title>
        <authorList>
            <person name="Luo Y."/>
            <person name="Sheng H."/>
        </authorList>
    </citation>
    <scope>NUCLEOTIDE SEQUENCE [LARGE SCALE GENOMIC DNA]</scope>
    <source>
        <strain evidence="7 8">ZS60</strain>
    </source>
</reference>
<proteinExistence type="predicted"/>
<feature type="transmembrane region" description="Helical" evidence="6">
    <location>
        <begin position="338"/>
        <end position="359"/>
    </location>
</feature>
<feature type="transmembrane region" description="Helical" evidence="6">
    <location>
        <begin position="433"/>
        <end position="456"/>
    </location>
</feature>
<name>A0A3M8SSG3_9GAMM</name>
<keyword evidence="5 6" id="KW-0472">Membrane</keyword>
<dbReference type="PANTHER" id="PTHR30250">
    <property type="entry name" value="PST FAMILY PREDICTED COLANIC ACID TRANSPORTER"/>
    <property type="match status" value="1"/>
</dbReference>
<protein>
    <recommendedName>
        <fullName evidence="9">Polysaccharide biosynthesis protein</fullName>
    </recommendedName>
</protein>
<comment type="subcellular location">
    <subcellularLocation>
        <location evidence="1">Cell membrane</location>
        <topology evidence="1">Multi-pass membrane protein</topology>
    </subcellularLocation>
</comment>
<feature type="transmembrane region" description="Helical" evidence="6">
    <location>
        <begin position="397"/>
        <end position="421"/>
    </location>
</feature>
<feature type="transmembrane region" description="Helical" evidence="6">
    <location>
        <begin position="12"/>
        <end position="30"/>
    </location>
</feature>
<feature type="transmembrane region" description="Helical" evidence="6">
    <location>
        <begin position="42"/>
        <end position="67"/>
    </location>
</feature>
<feature type="transmembrane region" description="Helical" evidence="6">
    <location>
        <begin position="125"/>
        <end position="144"/>
    </location>
</feature>
<accession>A0A3M8SSG3</accession>
<organism evidence="7 8">
    <name type="scientific">Montanilutibacter psychrotolerans</name>
    <dbReference type="NCBI Taxonomy" id="1327343"/>
    <lineage>
        <taxon>Bacteria</taxon>
        <taxon>Pseudomonadati</taxon>
        <taxon>Pseudomonadota</taxon>
        <taxon>Gammaproteobacteria</taxon>
        <taxon>Lysobacterales</taxon>
        <taxon>Lysobacteraceae</taxon>
        <taxon>Montanilutibacter</taxon>
    </lineage>
</organism>
<evidence type="ECO:0000256" key="6">
    <source>
        <dbReference type="SAM" id="Phobius"/>
    </source>
</evidence>
<feature type="transmembrane region" description="Helical" evidence="6">
    <location>
        <begin position="305"/>
        <end position="332"/>
    </location>
</feature>
<feature type="transmembrane region" description="Helical" evidence="6">
    <location>
        <begin position="225"/>
        <end position="242"/>
    </location>
</feature>
<keyword evidence="4 6" id="KW-1133">Transmembrane helix</keyword>
<dbReference type="InterPro" id="IPR050833">
    <property type="entry name" value="Poly_Biosynth_Transport"/>
</dbReference>
<evidence type="ECO:0000256" key="2">
    <source>
        <dbReference type="ARBA" id="ARBA00022475"/>
    </source>
</evidence>
<dbReference type="AlphaFoldDB" id="A0A3M8SSG3"/>
<dbReference type="GO" id="GO:0005886">
    <property type="term" value="C:plasma membrane"/>
    <property type="evidence" value="ECO:0007669"/>
    <property type="project" value="UniProtKB-SubCell"/>
</dbReference>
<evidence type="ECO:0000256" key="4">
    <source>
        <dbReference type="ARBA" id="ARBA00022989"/>
    </source>
</evidence>
<dbReference type="EMBL" id="RIBS01000003">
    <property type="protein sequence ID" value="RNF84268.1"/>
    <property type="molecule type" value="Genomic_DNA"/>
</dbReference>
<evidence type="ECO:0000256" key="3">
    <source>
        <dbReference type="ARBA" id="ARBA00022692"/>
    </source>
</evidence>
<dbReference type="RefSeq" id="WP_123087454.1">
    <property type="nucleotide sequence ID" value="NZ_RIBS01000003.1"/>
</dbReference>
<comment type="caution">
    <text evidence="7">The sequence shown here is derived from an EMBL/GenBank/DDBJ whole genome shotgun (WGS) entry which is preliminary data.</text>
</comment>
<dbReference type="Proteomes" id="UP000267049">
    <property type="component" value="Unassembled WGS sequence"/>
</dbReference>
<evidence type="ECO:0000256" key="1">
    <source>
        <dbReference type="ARBA" id="ARBA00004651"/>
    </source>
</evidence>
<feature type="transmembrane region" description="Helical" evidence="6">
    <location>
        <begin position="88"/>
        <end position="105"/>
    </location>
</feature>
<evidence type="ECO:0000313" key="7">
    <source>
        <dbReference type="EMBL" id="RNF84268.1"/>
    </source>
</evidence>
<dbReference type="Pfam" id="PF01943">
    <property type="entry name" value="Polysacc_synt"/>
    <property type="match status" value="1"/>
</dbReference>
<feature type="transmembrane region" description="Helical" evidence="6">
    <location>
        <begin position="156"/>
        <end position="178"/>
    </location>
</feature>
<gene>
    <name evidence="7" type="ORF">EER27_07720</name>
</gene>
<keyword evidence="8" id="KW-1185">Reference proteome</keyword>
<feature type="transmembrane region" description="Helical" evidence="6">
    <location>
        <begin position="262"/>
        <end position="284"/>
    </location>
</feature>
<dbReference type="PANTHER" id="PTHR30250:SF26">
    <property type="entry name" value="PSMA PROTEIN"/>
    <property type="match status" value="1"/>
</dbReference>
<feature type="transmembrane region" description="Helical" evidence="6">
    <location>
        <begin position="468"/>
        <end position="491"/>
    </location>
</feature>
<dbReference type="InterPro" id="IPR002797">
    <property type="entry name" value="Polysacc_synth"/>
</dbReference>
<evidence type="ECO:0000256" key="5">
    <source>
        <dbReference type="ARBA" id="ARBA00023136"/>
    </source>
</evidence>
<dbReference type="OrthoDB" id="653189at2"/>
<keyword evidence="2" id="KW-1003">Cell membrane</keyword>
<evidence type="ECO:0000313" key="8">
    <source>
        <dbReference type="Proteomes" id="UP000267049"/>
    </source>
</evidence>
<evidence type="ECO:0008006" key="9">
    <source>
        <dbReference type="Google" id="ProtNLM"/>
    </source>
</evidence>
<keyword evidence="3 6" id="KW-0812">Transmembrane</keyword>
<feature type="transmembrane region" description="Helical" evidence="6">
    <location>
        <begin position="371"/>
        <end position="391"/>
    </location>
</feature>